<proteinExistence type="predicted"/>
<dbReference type="GO" id="GO:0004180">
    <property type="term" value="F:carboxypeptidase activity"/>
    <property type="evidence" value="ECO:0007669"/>
    <property type="project" value="UniProtKB-KW"/>
</dbReference>
<keyword evidence="2" id="KW-0645">Protease</keyword>
<evidence type="ECO:0000259" key="1">
    <source>
        <dbReference type="Pfam" id="PF00768"/>
    </source>
</evidence>
<dbReference type="Proteomes" id="UP001165580">
    <property type="component" value="Unassembled WGS sequence"/>
</dbReference>
<dbReference type="InterPro" id="IPR012338">
    <property type="entry name" value="Beta-lactam/transpept-like"/>
</dbReference>
<organism evidence="2 3">
    <name type="scientific">Herbiconiux gentiana</name>
    <dbReference type="NCBI Taxonomy" id="2970912"/>
    <lineage>
        <taxon>Bacteria</taxon>
        <taxon>Bacillati</taxon>
        <taxon>Actinomycetota</taxon>
        <taxon>Actinomycetes</taxon>
        <taxon>Micrococcales</taxon>
        <taxon>Microbacteriaceae</taxon>
        <taxon>Herbiconiux</taxon>
    </lineage>
</organism>
<protein>
    <submittedName>
        <fullName evidence="2">D-alanyl-D-alanine carboxypeptidase</fullName>
    </submittedName>
</protein>
<keyword evidence="2" id="KW-0121">Carboxypeptidase</keyword>
<name>A0ABT2GA74_9MICO</name>
<reference evidence="2" key="1">
    <citation type="submission" date="2022-08" db="EMBL/GenBank/DDBJ databases">
        <authorList>
            <person name="Deng Y."/>
            <person name="Han X.-F."/>
            <person name="Zhang Y.-Q."/>
        </authorList>
    </citation>
    <scope>NUCLEOTIDE SEQUENCE</scope>
    <source>
        <strain evidence="2">CPCC 205716</strain>
    </source>
</reference>
<gene>
    <name evidence="2" type="ORF">NVV95_00885</name>
</gene>
<dbReference type="Pfam" id="PF00768">
    <property type="entry name" value="Peptidase_S11"/>
    <property type="match status" value="1"/>
</dbReference>
<sequence>MSPASPAVYRRRRIVVAVGLVLLALLATYFPVALLGPVPQAAASVQDAPPTVTPATALTTPGAGTSAIGLVTDGQAQTLGGSGSTDSLPIASITKTITALVVLDAKPLDDGSGGPSITMTDADLAILQATQAENGSWASVFPGQVLSEREVIEIMLLESANNYSVTLTNWAFGDTASYLAAATAWLAEHGLGGTAVVDTSGLNPGSRSTTADLLTLARLVLADPVLSSIVGTASLELPQLGTVENTNDLLGLNGIDGVKTGTTDEAGFCLLFSADYTVGETTVQIVGVVLGAPDEDTLHASVLALLQSAEAGFQTVPLVTAGDVVGSYSTPWGASADIVAEESVSATVWSSATVTRSAEAGEIGSGASGTEVGTARYTVEGVTLGSGEYTVPLGLAGELDGPDVGWKLANPFR</sequence>
<evidence type="ECO:0000313" key="2">
    <source>
        <dbReference type="EMBL" id="MCS5713099.1"/>
    </source>
</evidence>
<keyword evidence="3" id="KW-1185">Reference proteome</keyword>
<accession>A0ABT2GA74</accession>
<dbReference type="SUPFAM" id="SSF56601">
    <property type="entry name" value="beta-lactamase/transpeptidase-like"/>
    <property type="match status" value="1"/>
</dbReference>
<dbReference type="Gene3D" id="3.40.710.10">
    <property type="entry name" value="DD-peptidase/beta-lactamase superfamily"/>
    <property type="match status" value="1"/>
</dbReference>
<comment type="caution">
    <text evidence="2">The sequence shown here is derived from an EMBL/GenBank/DDBJ whole genome shotgun (WGS) entry which is preliminary data.</text>
</comment>
<evidence type="ECO:0000313" key="3">
    <source>
        <dbReference type="Proteomes" id="UP001165580"/>
    </source>
</evidence>
<feature type="domain" description="Peptidase S11 D-alanyl-D-alanine carboxypeptidase A N-terminal" evidence="1">
    <location>
        <begin position="83"/>
        <end position="293"/>
    </location>
</feature>
<dbReference type="EMBL" id="JANTEZ010000001">
    <property type="protein sequence ID" value="MCS5713099.1"/>
    <property type="molecule type" value="Genomic_DNA"/>
</dbReference>
<dbReference type="InterPro" id="IPR001967">
    <property type="entry name" value="Peptidase_S11_N"/>
</dbReference>
<keyword evidence="2" id="KW-0378">Hydrolase</keyword>
<dbReference type="RefSeq" id="WP_259484651.1">
    <property type="nucleotide sequence ID" value="NZ_JANTEZ010000001.1"/>
</dbReference>